<reference evidence="1 2" key="1">
    <citation type="submission" date="2018-09" db="EMBL/GenBank/DDBJ databases">
        <title>Genomic Encyclopedia of Archaeal and Bacterial Type Strains, Phase II (KMG-II): from individual species to whole genera.</title>
        <authorList>
            <person name="Goeker M."/>
        </authorList>
    </citation>
    <scope>NUCLEOTIDE SEQUENCE [LARGE SCALE GENOMIC DNA]</scope>
    <source>
        <strain evidence="1 2">DSM 27620</strain>
    </source>
</reference>
<accession>A0A420DA55</accession>
<proteinExistence type="predicted"/>
<comment type="caution">
    <text evidence="1">The sequence shown here is derived from an EMBL/GenBank/DDBJ whole genome shotgun (WGS) entry which is preliminary data.</text>
</comment>
<sequence>MRHTILILSLISLYSCQNDNIVMENNDFRLSKNENKKVRDTTIKYEEQDIKEAVFVAFPTLSCSNEKYKYVGYVAARNKSNYSREVYTKIVDKNTNSIYASPVFTIPANENLSSTTQPILNFQTLNSNNMELQVMSVKIGGINQTDYNFPTISTSINNCTYIFTTDGKAPCEGMSVKECLDQYFQPGWQF</sequence>
<protein>
    <recommendedName>
        <fullName evidence="3">Lipoprotein</fullName>
    </recommendedName>
</protein>
<evidence type="ECO:0008006" key="3">
    <source>
        <dbReference type="Google" id="ProtNLM"/>
    </source>
</evidence>
<evidence type="ECO:0000313" key="1">
    <source>
        <dbReference type="EMBL" id="RKE88102.1"/>
    </source>
</evidence>
<organism evidence="1 2">
    <name type="scientific">Epilithonimonas arachidiradicis</name>
    <dbReference type="NCBI Taxonomy" id="1617282"/>
    <lineage>
        <taxon>Bacteria</taxon>
        <taxon>Pseudomonadati</taxon>
        <taxon>Bacteroidota</taxon>
        <taxon>Flavobacteriia</taxon>
        <taxon>Flavobacteriales</taxon>
        <taxon>Weeksellaceae</taxon>
        <taxon>Chryseobacterium group</taxon>
        <taxon>Epilithonimonas</taxon>
    </lineage>
</organism>
<dbReference type="Proteomes" id="UP000285906">
    <property type="component" value="Unassembled WGS sequence"/>
</dbReference>
<name>A0A420DA55_9FLAO</name>
<dbReference type="PROSITE" id="PS51257">
    <property type="entry name" value="PROKAR_LIPOPROTEIN"/>
    <property type="match status" value="1"/>
</dbReference>
<evidence type="ECO:0000313" key="2">
    <source>
        <dbReference type="Proteomes" id="UP000285906"/>
    </source>
</evidence>
<dbReference type="AlphaFoldDB" id="A0A420DA55"/>
<dbReference type="EMBL" id="RAQH01000003">
    <property type="protein sequence ID" value="RKE88102.1"/>
    <property type="molecule type" value="Genomic_DNA"/>
</dbReference>
<gene>
    <name evidence="1" type="ORF">BXY58_1237</name>
</gene>